<dbReference type="EMBL" id="JBEPSH010000003">
    <property type="protein sequence ID" value="MET4576691.1"/>
    <property type="molecule type" value="Genomic_DNA"/>
</dbReference>
<feature type="compositionally biased region" description="Basic and acidic residues" evidence="1">
    <location>
        <begin position="88"/>
        <end position="98"/>
    </location>
</feature>
<feature type="compositionally biased region" description="Basic and acidic residues" evidence="1">
    <location>
        <begin position="29"/>
        <end position="40"/>
    </location>
</feature>
<keyword evidence="2" id="KW-1133">Transmembrane helix</keyword>
<evidence type="ECO:0000256" key="1">
    <source>
        <dbReference type="SAM" id="MobiDB-lite"/>
    </source>
</evidence>
<gene>
    <name evidence="4" type="ORF">ABIE13_001800</name>
</gene>
<keyword evidence="2" id="KW-0812">Transmembrane</keyword>
<accession>A0ABV2Q6N2</accession>
<evidence type="ECO:0000256" key="2">
    <source>
        <dbReference type="SAM" id="Phobius"/>
    </source>
</evidence>
<comment type="caution">
    <text evidence="4">The sequence shown here is derived from an EMBL/GenBank/DDBJ whole genome shotgun (WGS) entry which is preliminary data.</text>
</comment>
<proteinExistence type="predicted"/>
<protein>
    <submittedName>
        <fullName evidence="4">Ni/Co efflux regulator RcnB</fullName>
    </submittedName>
</protein>
<evidence type="ECO:0000256" key="3">
    <source>
        <dbReference type="SAM" id="SignalP"/>
    </source>
</evidence>
<dbReference type="Proteomes" id="UP001549320">
    <property type="component" value="Unassembled WGS sequence"/>
</dbReference>
<keyword evidence="2" id="KW-0472">Membrane</keyword>
<name>A0ABV2Q6N2_9BURK</name>
<dbReference type="InterPro" id="IPR024572">
    <property type="entry name" value="RcnB"/>
</dbReference>
<evidence type="ECO:0000313" key="5">
    <source>
        <dbReference type="Proteomes" id="UP001549320"/>
    </source>
</evidence>
<feature type="region of interest" description="Disordered" evidence="1">
    <location>
        <begin position="23"/>
        <end position="98"/>
    </location>
</feature>
<feature type="chain" id="PRO_5045532382" evidence="3">
    <location>
        <begin position="25"/>
        <end position="154"/>
    </location>
</feature>
<reference evidence="4 5" key="1">
    <citation type="submission" date="2024-06" db="EMBL/GenBank/DDBJ databases">
        <title>Sorghum-associated microbial communities from plants grown in Nebraska, USA.</title>
        <authorList>
            <person name="Schachtman D."/>
        </authorList>
    </citation>
    <scope>NUCLEOTIDE SEQUENCE [LARGE SCALE GENOMIC DNA]</scope>
    <source>
        <strain evidence="4 5">2709</strain>
    </source>
</reference>
<feature type="compositionally biased region" description="Pro residues" evidence="1">
    <location>
        <begin position="53"/>
        <end position="67"/>
    </location>
</feature>
<keyword evidence="5" id="KW-1185">Reference proteome</keyword>
<dbReference type="Pfam" id="PF11776">
    <property type="entry name" value="RcnB"/>
    <property type="match status" value="1"/>
</dbReference>
<sequence>MKSTTTKTLAGLLALCMVSAPVMAQPGRGDGRDHGRDGRNPGHQQGGPDRRGPPPSYNHRPGPPPHAGPHRPAPRPPGWVNRPGYNHPEYRRFNRGDRLPPEFRQRQYVVNDWRGHGLRPPPRGYYWVQNGSDYLLAAIATGIISAVVINAMMR</sequence>
<keyword evidence="3" id="KW-0732">Signal</keyword>
<organism evidence="4 5">
    <name type="scientific">Ottowia thiooxydans</name>
    <dbReference type="NCBI Taxonomy" id="219182"/>
    <lineage>
        <taxon>Bacteria</taxon>
        <taxon>Pseudomonadati</taxon>
        <taxon>Pseudomonadota</taxon>
        <taxon>Betaproteobacteria</taxon>
        <taxon>Burkholderiales</taxon>
        <taxon>Comamonadaceae</taxon>
        <taxon>Ottowia</taxon>
    </lineage>
</organism>
<feature type="transmembrane region" description="Helical" evidence="2">
    <location>
        <begin position="134"/>
        <end position="153"/>
    </location>
</feature>
<dbReference type="RefSeq" id="WP_354442756.1">
    <property type="nucleotide sequence ID" value="NZ_JBEPSH010000003.1"/>
</dbReference>
<evidence type="ECO:0000313" key="4">
    <source>
        <dbReference type="EMBL" id="MET4576691.1"/>
    </source>
</evidence>
<feature type="signal peptide" evidence="3">
    <location>
        <begin position="1"/>
        <end position="24"/>
    </location>
</feature>
<dbReference type="Gene3D" id="3.10.450.160">
    <property type="entry name" value="inner membrane protein cigr"/>
    <property type="match status" value="1"/>
</dbReference>